<accession>A0AAW1MH60</accession>
<dbReference type="FunFam" id="3.20.20.150:FF:000007">
    <property type="entry name" value="Hydroxypyruvate isomerase"/>
    <property type="match status" value="1"/>
</dbReference>
<evidence type="ECO:0000256" key="5">
    <source>
        <dbReference type="ARBA" id="ARBA00017985"/>
    </source>
</evidence>
<dbReference type="InterPro" id="IPR050417">
    <property type="entry name" value="Sugar_Epim/Isomerase"/>
</dbReference>
<evidence type="ECO:0000256" key="4">
    <source>
        <dbReference type="ARBA" id="ARBA00012570"/>
    </source>
</evidence>
<keyword evidence="6 7" id="KW-0413">Isomerase</keyword>
<dbReference type="AlphaFoldDB" id="A0AAW1MH60"/>
<evidence type="ECO:0000256" key="2">
    <source>
        <dbReference type="ARBA" id="ARBA00002968"/>
    </source>
</evidence>
<sequence length="260" mass="29154">MPKFCANISFMFLERPFLERYQLAKTAGFKAVESGFPYGLNPDDVVAAKNAAGIDQVLLNVYTGDVTKGELGFAAIPGKEKQFKESINQTVDLGKRLNVKKIHIMAGKVEESKEENDTVYVNNLKYASKILEKENLLGVIEPINSYSVPNYYMNCYNKAMKVINEISSSNLKLMLDVFHLQMIRGNVTNAIRDFGNQIGHVQIAQAPSRHEPGHAGELNYAYVLKTLEERGYVDWIGLEYKPAQSTVAGLDWINKFGYSL</sequence>
<feature type="active site" description="Proton donor/acceptor" evidence="8">
    <location>
        <position position="141"/>
    </location>
</feature>
<dbReference type="GO" id="GO:0046487">
    <property type="term" value="P:glyoxylate metabolic process"/>
    <property type="evidence" value="ECO:0007669"/>
    <property type="project" value="TreeGrafter"/>
</dbReference>
<dbReference type="PIRSF" id="PIRSF006241">
    <property type="entry name" value="HyI"/>
    <property type="match status" value="1"/>
</dbReference>
<evidence type="ECO:0000256" key="8">
    <source>
        <dbReference type="PIRSR" id="PIRSR006241-50"/>
    </source>
</evidence>
<dbReference type="Pfam" id="PF01261">
    <property type="entry name" value="AP_endonuc_2"/>
    <property type="match status" value="1"/>
</dbReference>
<comment type="function">
    <text evidence="2 7">Catalyzes the reversible isomerization between hydroxypyruvate and 2-hydroxy-3-oxopropanoate (also termed tartronate semialdehyde).</text>
</comment>
<dbReference type="SUPFAM" id="SSF51658">
    <property type="entry name" value="Xylose isomerase-like"/>
    <property type="match status" value="1"/>
</dbReference>
<comment type="similarity">
    <text evidence="3 7">Belongs to the hyi family.</text>
</comment>
<dbReference type="PANTHER" id="PTHR43489:SF6">
    <property type="entry name" value="HYDROXYPYRUVATE ISOMERASE-RELATED"/>
    <property type="match status" value="1"/>
</dbReference>
<dbReference type="Proteomes" id="UP001458880">
    <property type="component" value="Unassembled WGS sequence"/>
</dbReference>
<comment type="catalytic activity">
    <reaction evidence="1 7">
        <text>3-hydroxypyruvate = 2-hydroxy-3-oxopropanoate</text>
        <dbReference type="Rhea" id="RHEA:11952"/>
        <dbReference type="ChEBI" id="CHEBI:17180"/>
        <dbReference type="ChEBI" id="CHEBI:57978"/>
        <dbReference type="EC" id="5.3.1.22"/>
    </reaction>
</comment>
<dbReference type="InterPro" id="IPR013022">
    <property type="entry name" value="Xyl_isomerase-like_TIM-brl"/>
</dbReference>
<evidence type="ECO:0000259" key="9">
    <source>
        <dbReference type="Pfam" id="PF01261"/>
    </source>
</evidence>
<name>A0AAW1MH60_POPJA</name>
<evidence type="ECO:0000313" key="11">
    <source>
        <dbReference type="Proteomes" id="UP001458880"/>
    </source>
</evidence>
<evidence type="ECO:0000313" key="10">
    <source>
        <dbReference type="EMBL" id="KAK9745603.1"/>
    </source>
</evidence>
<feature type="active site" description="Proton donor/acceptor" evidence="8">
    <location>
        <position position="239"/>
    </location>
</feature>
<dbReference type="PANTHER" id="PTHR43489">
    <property type="entry name" value="ISOMERASE"/>
    <property type="match status" value="1"/>
</dbReference>
<evidence type="ECO:0000256" key="6">
    <source>
        <dbReference type="ARBA" id="ARBA00023235"/>
    </source>
</evidence>
<dbReference type="EMBL" id="JASPKY010000047">
    <property type="protein sequence ID" value="KAK9745603.1"/>
    <property type="molecule type" value="Genomic_DNA"/>
</dbReference>
<dbReference type="Gene3D" id="3.20.20.150">
    <property type="entry name" value="Divalent-metal-dependent TIM barrel enzymes"/>
    <property type="match status" value="1"/>
</dbReference>
<organism evidence="10 11">
    <name type="scientific">Popillia japonica</name>
    <name type="common">Japanese beetle</name>
    <dbReference type="NCBI Taxonomy" id="7064"/>
    <lineage>
        <taxon>Eukaryota</taxon>
        <taxon>Metazoa</taxon>
        <taxon>Ecdysozoa</taxon>
        <taxon>Arthropoda</taxon>
        <taxon>Hexapoda</taxon>
        <taxon>Insecta</taxon>
        <taxon>Pterygota</taxon>
        <taxon>Neoptera</taxon>
        <taxon>Endopterygota</taxon>
        <taxon>Coleoptera</taxon>
        <taxon>Polyphaga</taxon>
        <taxon>Scarabaeiformia</taxon>
        <taxon>Scarabaeidae</taxon>
        <taxon>Rutelinae</taxon>
        <taxon>Popillia</taxon>
    </lineage>
</organism>
<evidence type="ECO:0000256" key="1">
    <source>
        <dbReference type="ARBA" id="ARBA00000476"/>
    </source>
</evidence>
<proteinExistence type="inferred from homology"/>
<dbReference type="EC" id="5.3.1.22" evidence="4 7"/>
<dbReference type="InterPro" id="IPR026040">
    <property type="entry name" value="HyI-like"/>
</dbReference>
<evidence type="ECO:0000256" key="3">
    <source>
        <dbReference type="ARBA" id="ARBA00005962"/>
    </source>
</evidence>
<protein>
    <recommendedName>
        <fullName evidence="5 7">Putative hydroxypyruvate isomerase</fullName>
        <ecNumber evidence="4 7">5.3.1.22</ecNumber>
    </recommendedName>
</protein>
<feature type="domain" description="Xylose isomerase-like TIM barrel" evidence="9">
    <location>
        <begin position="22"/>
        <end position="255"/>
    </location>
</feature>
<evidence type="ECO:0000256" key="7">
    <source>
        <dbReference type="PIRNR" id="PIRNR006241"/>
    </source>
</evidence>
<dbReference type="GO" id="GO:0008903">
    <property type="term" value="F:hydroxypyruvate isomerase activity"/>
    <property type="evidence" value="ECO:0007669"/>
    <property type="project" value="UniProtKB-EC"/>
</dbReference>
<keyword evidence="11" id="KW-1185">Reference proteome</keyword>
<gene>
    <name evidence="10" type="ORF">QE152_g6781</name>
</gene>
<comment type="caution">
    <text evidence="10">The sequence shown here is derived from an EMBL/GenBank/DDBJ whole genome shotgun (WGS) entry which is preliminary data.</text>
</comment>
<reference evidence="10 11" key="1">
    <citation type="journal article" date="2024" name="BMC Genomics">
        <title>De novo assembly and annotation of Popillia japonica's genome with initial clues to its potential as an invasive pest.</title>
        <authorList>
            <person name="Cucini C."/>
            <person name="Boschi S."/>
            <person name="Funari R."/>
            <person name="Cardaioli E."/>
            <person name="Iannotti N."/>
            <person name="Marturano G."/>
            <person name="Paoli F."/>
            <person name="Bruttini M."/>
            <person name="Carapelli A."/>
            <person name="Frati F."/>
            <person name="Nardi F."/>
        </authorList>
    </citation>
    <scope>NUCLEOTIDE SEQUENCE [LARGE SCALE GENOMIC DNA]</scope>
    <source>
        <strain evidence="10">DMR45628</strain>
    </source>
</reference>
<dbReference type="InterPro" id="IPR036237">
    <property type="entry name" value="Xyl_isomerase-like_sf"/>
</dbReference>